<dbReference type="InterPro" id="IPR013520">
    <property type="entry name" value="Ribonucl_H"/>
</dbReference>
<dbReference type="InParanoid" id="G5B252"/>
<dbReference type="STRING" id="10181.G5B252"/>
<dbReference type="Pfam" id="PF00929">
    <property type="entry name" value="RNase_T"/>
    <property type="match status" value="1"/>
</dbReference>
<proteinExistence type="predicted"/>
<dbReference type="AlphaFoldDB" id="G5B252"/>
<accession>G5B252</accession>
<dbReference type="GO" id="GO:0003676">
    <property type="term" value="F:nucleic acid binding"/>
    <property type="evidence" value="ECO:0007669"/>
    <property type="project" value="InterPro"/>
</dbReference>
<dbReference type="InterPro" id="IPR012337">
    <property type="entry name" value="RNaseH-like_sf"/>
</dbReference>
<organism evidence="2 3">
    <name type="scientific">Heterocephalus glaber</name>
    <name type="common">Naked mole rat</name>
    <dbReference type="NCBI Taxonomy" id="10181"/>
    <lineage>
        <taxon>Eukaryota</taxon>
        <taxon>Metazoa</taxon>
        <taxon>Chordata</taxon>
        <taxon>Craniata</taxon>
        <taxon>Vertebrata</taxon>
        <taxon>Euteleostomi</taxon>
        <taxon>Mammalia</taxon>
        <taxon>Eutheria</taxon>
        <taxon>Euarchontoglires</taxon>
        <taxon>Glires</taxon>
        <taxon>Rodentia</taxon>
        <taxon>Hystricomorpha</taxon>
        <taxon>Bathyergidae</taxon>
        <taxon>Heterocephalus</taxon>
    </lineage>
</organism>
<dbReference type="EMBL" id="JH168065">
    <property type="protein sequence ID" value="EHB03363.1"/>
    <property type="molecule type" value="Genomic_DNA"/>
</dbReference>
<gene>
    <name evidence="2" type="ORF">GW7_09580</name>
</gene>
<dbReference type="SUPFAM" id="SSF53098">
    <property type="entry name" value="Ribonuclease H-like"/>
    <property type="match status" value="1"/>
</dbReference>
<evidence type="ECO:0000313" key="2">
    <source>
        <dbReference type="EMBL" id="EHB03363.1"/>
    </source>
</evidence>
<feature type="domain" description="Exonuclease" evidence="1">
    <location>
        <begin position="6"/>
        <end position="66"/>
    </location>
</feature>
<dbReference type="Proteomes" id="UP000006813">
    <property type="component" value="Unassembled WGS sequence"/>
</dbReference>
<reference evidence="2 3" key="1">
    <citation type="journal article" date="2011" name="Nature">
        <title>Genome sequencing reveals insights into physiology and longevity of the naked mole rat.</title>
        <authorList>
            <person name="Kim E.B."/>
            <person name="Fang X."/>
            <person name="Fushan A.A."/>
            <person name="Huang Z."/>
            <person name="Lobanov A.V."/>
            <person name="Han L."/>
            <person name="Marino S.M."/>
            <person name="Sun X."/>
            <person name="Turanov A.A."/>
            <person name="Yang P."/>
            <person name="Yim S.H."/>
            <person name="Zhao X."/>
            <person name="Kasaikina M.V."/>
            <person name="Stoletzki N."/>
            <person name="Peng C."/>
            <person name="Polak P."/>
            <person name="Xiong Z."/>
            <person name="Kiezun A."/>
            <person name="Zhu Y."/>
            <person name="Chen Y."/>
            <person name="Kryukov G.V."/>
            <person name="Zhang Q."/>
            <person name="Peshkin L."/>
            <person name="Yang L."/>
            <person name="Bronson R.T."/>
            <person name="Buffenstein R."/>
            <person name="Wang B."/>
            <person name="Han C."/>
            <person name="Li Q."/>
            <person name="Chen L."/>
            <person name="Zhao W."/>
            <person name="Sunyaev S.R."/>
            <person name="Park T.J."/>
            <person name="Zhang G."/>
            <person name="Wang J."/>
            <person name="Gladyshev V.N."/>
        </authorList>
    </citation>
    <scope>NUCLEOTIDE SEQUENCE [LARGE SCALE GENOMIC DNA]</scope>
</reference>
<protein>
    <submittedName>
        <fullName evidence="2">Oligoribonuclease, mitochondrial</fullName>
    </submittedName>
</protein>
<dbReference type="InterPro" id="IPR036397">
    <property type="entry name" value="RNaseH_sf"/>
</dbReference>
<evidence type="ECO:0000313" key="3">
    <source>
        <dbReference type="Proteomes" id="UP000006813"/>
    </source>
</evidence>
<name>G5B252_HETGA</name>
<dbReference type="Gene3D" id="3.30.420.10">
    <property type="entry name" value="Ribonuclease H-like superfamily/Ribonuclease H"/>
    <property type="match status" value="1"/>
</dbReference>
<evidence type="ECO:0000259" key="1">
    <source>
        <dbReference type="Pfam" id="PF00929"/>
    </source>
</evidence>
<sequence length="100" mass="11026">MAQRMVWVDLEMTGLDTEKDRMIETACPITDSDPNILAEGPNLIIKQPDELLGSMSDWCKEHRGKVTLPNNKIAALGIINKLVASVSESYSVVGWVLKKG</sequence>